<evidence type="ECO:0000313" key="4">
    <source>
        <dbReference type="EMBL" id="QGA26371.1"/>
    </source>
</evidence>
<dbReference type="InterPro" id="IPR002495">
    <property type="entry name" value="Glyco_trans_8"/>
</dbReference>
<proteinExistence type="predicted"/>
<dbReference type="InterPro" id="IPR029044">
    <property type="entry name" value="Nucleotide-diphossugar_trans"/>
</dbReference>
<dbReference type="InterPro" id="IPR050748">
    <property type="entry name" value="Glycosyltrans_8_dom-fam"/>
</dbReference>
<dbReference type="Pfam" id="PF01501">
    <property type="entry name" value="Glyco_transf_8"/>
    <property type="match status" value="1"/>
</dbReference>
<keyword evidence="2 4" id="KW-0808">Transferase</keyword>
<organism evidence="4 5">
    <name type="scientific">Sphingobacterium zhuxiongii</name>
    <dbReference type="NCBI Taxonomy" id="2662364"/>
    <lineage>
        <taxon>Bacteria</taxon>
        <taxon>Pseudomonadati</taxon>
        <taxon>Bacteroidota</taxon>
        <taxon>Sphingobacteriia</taxon>
        <taxon>Sphingobacteriales</taxon>
        <taxon>Sphingobacteriaceae</taxon>
        <taxon>Sphingobacterium</taxon>
    </lineage>
</organism>
<dbReference type="EMBL" id="CP045652">
    <property type="protein sequence ID" value="QGA26371.1"/>
    <property type="molecule type" value="Genomic_DNA"/>
</dbReference>
<gene>
    <name evidence="4" type="ORF">GFH32_08545</name>
</gene>
<reference evidence="4 5" key="1">
    <citation type="submission" date="2019-10" db="EMBL/GenBank/DDBJ databases">
        <authorList>
            <person name="Dong K."/>
        </authorList>
    </citation>
    <scope>NUCLEOTIDE SEQUENCE [LARGE SCALE GENOMIC DNA]</scope>
    <source>
        <strain evidence="5">dk4302</strain>
    </source>
</reference>
<dbReference type="GO" id="GO:0016757">
    <property type="term" value="F:glycosyltransferase activity"/>
    <property type="evidence" value="ECO:0007669"/>
    <property type="project" value="UniProtKB-KW"/>
</dbReference>
<dbReference type="AlphaFoldDB" id="A0A5Q0QBX4"/>
<protein>
    <submittedName>
        <fullName evidence="4">Glycosyltransferase family 8 protein</fullName>
    </submittedName>
</protein>
<keyword evidence="1" id="KW-0328">Glycosyltransferase</keyword>
<keyword evidence="3" id="KW-0479">Metal-binding</keyword>
<accession>A0A5Q0QBX4</accession>
<keyword evidence="5" id="KW-1185">Reference proteome</keyword>
<name>A0A5Q0QBX4_9SPHI</name>
<evidence type="ECO:0000256" key="3">
    <source>
        <dbReference type="ARBA" id="ARBA00022723"/>
    </source>
</evidence>
<dbReference type="PANTHER" id="PTHR13778">
    <property type="entry name" value="GLYCOSYLTRANSFERASE 8 DOMAIN-CONTAINING PROTEIN"/>
    <property type="match status" value="1"/>
</dbReference>
<sequence>MNKIPVVFCFDDNLVLGAAIAINSLLLNSNPDTFYEIYVLHDQDAKFPKTNYFEPLFEKFSNFSLDFINVGDEFKDAFEIRGITIAAYYRLLIPRLLPQYDKIMYHDVDVIFQDDLTDIFLNTDMTNYYIAGVVSPACLDEKVASDRRNMGLDPFNYILSGNLIINSALMLSDDIVDKFKEEAKNKYLFQDQDVINIVCRGKIKLLPVTFCSTVGAFKLLANNVVQTIYPQEDLSLMIDKGIVHYNGPKPWSNLCPNFDIWWEYYRKSPYYSSKLYFDFFNRKMEEHDRLPLSKRLKILYRYFRHGRKSD</sequence>
<dbReference type="CDD" id="cd04194">
    <property type="entry name" value="GT8_A4GalT_like"/>
    <property type="match status" value="1"/>
</dbReference>
<dbReference type="Proteomes" id="UP000326921">
    <property type="component" value="Chromosome"/>
</dbReference>
<evidence type="ECO:0000256" key="2">
    <source>
        <dbReference type="ARBA" id="ARBA00022679"/>
    </source>
</evidence>
<dbReference type="RefSeq" id="WP_153511162.1">
    <property type="nucleotide sequence ID" value="NZ_CP045652.1"/>
</dbReference>
<evidence type="ECO:0000313" key="5">
    <source>
        <dbReference type="Proteomes" id="UP000326921"/>
    </source>
</evidence>
<evidence type="ECO:0000256" key="1">
    <source>
        <dbReference type="ARBA" id="ARBA00022676"/>
    </source>
</evidence>
<dbReference type="SUPFAM" id="SSF53448">
    <property type="entry name" value="Nucleotide-diphospho-sugar transferases"/>
    <property type="match status" value="1"/>
</dbReference>
<dbReference type="GO" id="GO:0046872">
    <property type="term" value="F:metal ion binding"/>
    <property type="evidence" value="ECO:0007669"/>
    <property type="project" value="UniProtKB-KW"/>
</dbReference>
<dbReference type="KEGG" id="sphe:GFH32_08545"/>
<dbReference type="PANTHER" id="PTHR13778:SF47">
    <property type="entry name" value="LIPOPOLYSACCHARIDE 1,3-GALACTOSYLTRANSFERASE"/>
    <property type="match status" value="1"/>
</dbReference>
<dbReference type="Gene3D" id="3.90.550.10">
    <property type="entry name" value="Spore Coat Polysaccharide Biosynthesis Protein SpsA, Chain A"/>
    <property type="match status" value="1"/>
</dbReference>